<evidence type="ECO:0000256" key="5">
    <source>
        <dbReference type="PROSITE-ProRule" id="PRU10141"/>
    </source>
</evidence>
<dbReference type="InterPro" id="IPR008271">
    <property type="entry name" value="Ser/Thr_kinase_AS"/>
</dbReference>
<dbReference type="SUPFAM" id="SSF56112">
    <property type="entry name" value="Protein kinase-like (PK-like)"/>
    <property type="match status" value="1"/>
</dbReference>
<dbReference type="Proteomes" id="UP000027138">
    <property type="component" value="Unassembled WGS sequence"/>
</dbReference>
<comment type="similarity">
    <text evidence="6">Belongs to the protein kinase superfamily.</text>
</comment>
<dbReference type="FunFam" id="1.10.510.10:FF:000368">
    <property type="entry name" value="cold-responsive protein kinase 1"/>
    <property type="match status" value="1"/>
</dbReference>
<feature type="compositionally biased region" description="Polar residues" evidence="7">
    <location>
        <begin position="397"/>
        <end position="407"/>
    </location>
</feature>
<dbReference type="PROSITE" id="PS00107">
    <property type="entry name" value="PROTEIN_KINASE_ATP"/>
    <property type="match status" value="1"/>
</dbReference>
<keyword evidence="6" id="KW-0723">Serine/threonine-protein kinase</keyword>
<feature type="domain" description="Protein kinase" evidence="8">
    <location>
        <begin position="93"/>
        <end position="368"/>
    </location>
</feature>
<dbReference type="GO" id="GO:0005524">
    <property type="term" value="F:ATP binding"/>
    <property type="evidence" value="ECO:0007669"/>
    <property type="project" value="UniProtKB-UniRule"/>
</dbReference>
<dbReference type="InterPro" id="IPR052059">
    <property type="entry name" value="CR_Ser/Thr_kinase"/>
</dbReference>
<organism evidence="9 10">
    <name type="scientific">Jatropha curcas</name>
    <name type="common">Barbados nut</name>
    <dbReference type="NCBI Taxonomy" id="180498"/>
    <lineage>
        <taxon>Eukaryota</taxon>
        <taxon>Viridiplantae</taxon>
        <taxon>Streptophyta</taxon>
        <taxon>Embryophyta</taxon>
        <taxon>Tracheophyta</taxon>
        <taxon>Spermatophyta</taxon>
        <taxon>Magnoliopsida</taxon>
        <taxon>eudicotyledons</taxon>
        <taxon>Gunneridae</taxon>
        <taxon>Pentapetalae</taxon>
        <taxon>rosids</taxon>
        <taxon>fabids</taxon>
        <taxon>Malpighiales</taxon>
        <taxon>Euphorbiaceae</taxon>
        <taxon>Crotonoideae</taxon>
        <taxon>Jatropheae</taxon>
        <taxon>Jatropha</taxon>
    </lineage>
</organism>
<dbReference type="GO" id="GO:0004674">
    <property type="term" value="F:protein serine/threonine kinase activity"/>
    <property type="evidence" value="ECO:0007669"/>
    <property type="project" value="UniProtKB-KW"/>
</dbReference>
<accession>A0A067K8F1</accession>
<evidence type="ECO:0000313" key="10">
    <source>
        <dbReference type="Proteomes" id="UP000027138"/>
    </source>
</evidence>
<dbReference type="STRING" id="180498.A0A067K8F1"/>
<dbReference type="InterPro" id="IPR000719">
    <property type="entry name" value="Prot_kinase_dom"/>
</dbReference>
<proteinExistence type="inferred from homology"/>
<dbReference type="EMBL" id="KK914581">
    <property type="protein sequence ID" value="KDP32521.1"/>
    <property type="molecule type" value="Genomic_DNA"/>
</dbReference>
<dbReference type="PANTHER" id="PTHR47973">
    <property type="entry name" value="CYSTEINE-RICH RECEPTOR-LIKE PROTEIN KINASE 3"/>
    <property type="match status" value="1"/>
</dbReference>
<dbReference type="CDD" id="cd14066">
    <property type="entry name" value="STKc_IRAK"/>
    <property type="match status" value="1"/>
</dbReference>
<dbReference type="AlphaFoldDB" id="A0A067K8F1"/>
<evidence type="ECO:0000256" key="6">
    <source>
        <dbReference type="RuleBase" id="RU000304"/>
    </source>
</evidence>
<dbReference type="Gene3D" id="1.10.510.10">
    <property type="entry name" value="Transferase(Phosphotransferase) domain 1"/>
    <property type="match status" value="1"/>
</dbReference>
<gene>
    <name evidence="9" type="ORF">JCGZ_14724</name>
</gene>
<name>A0A067K8F1_JATCU</name>
<evidence type="ECO:0000256" key="7">
    <source>
        <dbReference type="SAM" id="MobiDB-lite"/>
    </source>
</evidence>
<dbReference type="PROSITE" id="PS50011">
    <property type="entry name" value="PROTEIN_KINASE_DOM"/>
    <property type="match status" value="1"/>
</dbReference>
<feature type="region of interest" description="Disordered" evidence="7">
    <location>
        <begin position="396"/>
        <end position="418"/>
    </location>
</feature>
<keyword evidence="2 5" id="KW-0547">Nucleotide-binding</keyword>
<keyword evidence="4 5" id="KW-0067">ATP-binding</keyword>
<protein>
    <recommendedName>
        <fullName evidence="8">Protein kinase domain-containing protein</fullName>
    </recommendedName>
</protein>
<feature type="binding site" evidence="5">
    <location>
        <position position="121"/>
    </location>
    <ligand>
        <name>ATP</name>
        <dbReference type="ChEBI" id="CHEBI:30616"/>
    </ligand>
</feature>
<evidence type="ECO:0000256" key="4">
    <source>
        <dbReference type="ARBA" id="ARBA00022840"/>
    </source>
</evidence>
<dbReference type="Gene3D" id="3.30.200.20">
    <property type="entry name" value="Phosphorylase Kinase, domain 1"/>
    <property type="match status" value="1"/>
</dbReference>
<dbReference type="SMART" id="SM00220">
    <property type="entry name" value="S_TKc"/>
    <property type="match status" value="1"/>
</dbReference>
<evidence type="ECO:0000256" key="2">
    <source>
        <dbReference type="ARBA" id="ARBA00022741"/>
    </source>
</evidence>
<dbReference type="InterPro" id="IPR011009">
    <property type="entry name" value="Kinase-like_dom_sf"/>
</dbReference>
<keyword evidence="3" id="KW-0418">Kinase</keyword>
<evidence type="ECO:0000313" key="9">
    <source>
        <dbReference type="EMBL" id="KDP32521.1"/>
    </source>
</evidence>
<dbReference type="OrthoDB" id="4062651at2759"/>
<keyword evidence="10" id="KW-1185">Reference proteome</keyword>
<dbReference type="PROSITE" id="PS00108">
    <property type="entry name" value="PROTEIN_KINASE_ST"/>
    <property type="match status" value="1"/>
</dbReference>
<evidence type="ECO:0000256" key="3">
    <source>
        <dbReference type="ARBA" id="ARBA00022777"/>
    </source>
</evidence>
<dbReference type="FunFam" id="3.30.200.20:FF:000225">
    <property type="entry name" value="cold-responsive protein kinase 1"/>
    <property type="match status" value="1"/>
</dbReference>
<dbReference type="InterPro" id="IPR017441">
    <property type="entry name" value="Protein_kinase_ATP_BS"/>
</dbReference>
<evidence type="ECO:0000256" key="1">
    <source>
        <dbReference type="ARBA" id="ARBA00022679"/>
    </source>
</evidence>
<reference evidence="9 10" key="1">
    <citation type="journal article" date="2014" name="PLoS ONE">
        <title>Global Analysis of Gene Expression Profiles in Physic Nut (Jatropha curcas L.) Seedlings Exposed to Salt Stress.</title>
        <authorList>
            <person name="Zhang L."/>
            <person name="Zhang C."/>
            <person name="Wu P."/>
            <person name="Chen Y."/>
            <person name="Li M."/>
            <person name="Jiang H."/>
            <person name="Wu G."/>
        </authorList>
    </citation>
    <scope>NUCLEOTIDE SEQUENCE [LARGE SCALE GENOMIC DNA]</scope>
    <source>
        <strain evidence="10">cv. GZQX0401</strain>
        <tissue evidence="9">Young leaves</tissue>
    </source>
</reference>
<dbReference type="Pfam" id="PF00069">
    <property type="entry name" value="Pkinase"/>
    <property type="match status" value="1"/>
</dbReference>
<sequence length="438" mass="48478">MLRHIKGSDLFFPRILPLPAGNTTRVLQDKVQQLPLEIFICINVPVMTCFPSFFKKKGSPPTKRATEVDEVVSSVQNTNLYTYKELRIATENFNPANKVGEGGFGSVYKGVLKDGSVVAIKVLSADSRQGLREFLTEIKLIADIEHENLVKLYGCCVEEDHRILVYGYLKNNSLAQTLLGGGHSSIQFSWPTRCKICIGVAQGLAFLHEEVSPHIVHRDIKASNILLDENLMAKISDFGLAKLFPPNMTHISTRVAGTAGYLAPEYAIRGQLTRKADLYSFGVLILEIVCGRSNTNRRLPPEEQYLLERVWELHEKGELATLIDPSLHGDYDTEEACKYMKIGLLCTQDIPKLRPTMSTVVKMLTGEIDVNDYKISKPGLLAEFIAFRGSDKRKKANVSSTTGSAGSTKPGDDNLSSSSGMATSYATMTFNSIYDRSN</sequence>
<keyword evidence="1" id="KW-0808">Transferase</keyword>
<evidence type="ECO:0000259" key="8">
    <source>
        <dbReference type="PROSITE" id="PS50011"/>
    </source>
</evidence>